<keyword evidence="7" id="KW-0665">Pyrimidine biosynthesis</keyword>
<dbReference type="InterPro" id="IPR017938">
    <property type="entry name" value="Riboflavin_synthase-like_b-brl"/>
</dbReference>
<dbReference type="Pfam" id="PF00175">
    <property type="entry name" value="NAD_binding_1"/>
    <property type="match status" value="1"/>
</dbReference>
<evidence type="ECO:0000256" key="10">
    <source>
        <dbReference type="ARBA" id="ARBA00023014"/>
    </source>
</evidence>
<evidence type="ECO:0000256" key="1">
    <source>
        <dbReference type="ARBA" id="ARBA00006422"/>
    </source>
</evidence>
<comment type="caution">
    <text evidence="13">The sequence shown here is derived from an EMBL/GenBank/DDBJ whole genome shotgun (WGS) entry which is preliminary data.</text>
</comment>
<evidence type="ECO:0000256" key="8">
    <source>
        <dbReference type="ARBA" id="ARBA00022982"/>
    </source>
</evidence>
<name>A0A5J4RHX8_9ZZZZ</name>
<dbReference type="InterPro" id="IPR019480">
    <property type="entry name" value="Dihydroorotate_DH_Fe-S-bd"/>
</dbReference>
<dbReference type="Gene3D" id="2.40.30.10">
    <property type="entry name" value="Translation factors"/>
    <property type="match status" value="1"/>
</dbReference>
<dbReference type="InterPro" id="IPR037117">
    <property type="entry name" value="Dihydroorotate_DH_ele_sf"/>
</dbReference>
<dbReference type="SUPFAM" id="SSF52343">
    <property type="entry name" value="Ferredoxin reductase-like, C-terminal NADP-linked domain"/>
    <property type="match status" value="1"/>
</dbReference>
<dbReference type="SUPFAM" id="SSF63380">
    <property type="entry name" value="Riboflavin synthase domain-like"/>
    <property type="match status" value="1"/>
</dbReference>
<evidence type="ECO:0000256" key="7">
    <source>
        <dbReference type="ARBA" id="ARBA00022975"/>
    </source>
</evidence>
<dbReference type="PANTHER" id="PTHR43513">
    <property type="entry name" value="DIHYDROOROTATE DEHYDROGENASE B (NAD(+)), ELECTRON TRANSFER SUBUNIT"/>
    <property type="match status" value="1"/>
</dbReference>
<dbReference type="Pfam" id="PF10418">
    <property type="entry name" value="DHODB_Fe-S_bind"/>
    <property type="match status" value="1"/>
</dbReference>
<dbReference type="PANTHER" id="PTHR43513:SF3">
    <property type="entry name" value="DIHYDROOROTATE DEHYDROGENASE B (NAD(+)), ELECTRON TRANSFER SUBUNIT-RELATED"/>
    <property type="match status" value="1"/>
</dbReference>
<keyword evidence="5" id="KW-0479">Metal-binding</keyword>
<dbReference type="PIRSF" id="PIRSF006816">
    <property type="entry name" value="Cyc3_hyd_g"/>
    <property type="match status" value="1"/>
</dbReference>
<dbReference type="InterPro" id="IPR001433">
    <property type="entry name" value="OxRdtase_FAD/NAD-bd"/>
</dbReference>
<comment type="similarity">
    <text evidence="1">Belongs to the PyrK family.</text>
</comment>
<gene>
    <name evidence="13" type="ORF">EZS27_018443</name>
</gene>
<dbReference type="InterPro" id="IPR017927">
    <property type="entry name" value="FAD-bd_FR_type"/>
</dbReference>
<dbReference type="Gene3D" id="2.10.240.10">
    <property type="entry name" value="Dihydroorotate dehydrogenase, electron transfer subunit"/>
    <property type="match status" value="1"/>
</dbReference>
<keyword evidence="8" id="KW-0249">Electron transport</keyword>
<protein>
    <submittedName>
        <fullName evidence="13">Dihydroorotate dehydrogenase B (NAD(+)) electron transfer subunit</fullName>
    </submittedName>
</protein>
<dbReference type="GO" id="GO:0016491">
    <property type="term" value="F:oxidoreductase activity"/>
    <property type="evidence" value="ECO:0007669"/>
    <property type="project" value="InterPro"/>
</dbReference>
<evidence type="ECO:0000256" key="4">
    <source>
        <dbReference type="ARBA" id="ARBA00022714"/>
    </source>
</evidence>
<feature type="domain" description="FAD-binding FR-type" evidence="12">
    <location>
        <begin position="3"/>
        <end position="103"/>
    </location>
</feature>
<evidence type="ECO:0000256" key="11">
    <source>
        <dbReference type="ARBA" id="ARBA00034078"/>
    </source>
</evidence>
<evidence type="ECO:0000256" key="3">
    <source>
        <dbReference type="ARBA" id="ARBA00022630"/>
    </source>
</evidence>
<comment type="cofactor">
    <cofactor evidence="11">
        <name>[2Fe-2S] cluster</name>
        <dbReference type="ChEBI" id="CHEBI:190135"/>
    </cofactor>
</comment>
<dbReference type="PROSITE" id="PS51384">
    <property type="entry name" value="FAD_FR"/>
    <property type="match status" value="1"/>
</dbReference>
<dbReference type="CDD" id="cd06218">
    <property type="entry name" value="DHOD_e_trans"/>
    <property type="match status" value="1"/>
</dbReference>
<evidence type="ECO:0000256" key="2">
    <source>
        <dbReference type="ARBA" id="ARBA00022448"/>
    </source>
</evidence>
<evidence type="ECO:0000313" key="13">
    <source>
        <dbReference type="EMBL" id="KAA6333114.1"/>
    </source>
</evidence>
<keyword evidence="10" id="KW-0411">Iron-sulfur</keyword>
<keyword evidence="3" id="KW-0285">Flavoprotein</keyword>
<dbReference type="InterPro" id="IPR023455">
    <property type="entry name" value="Dihydroorotate_DHASE_ETsu"/>
</dbReference>
<dbReference type="HAMAP" id="MF_01211">
    <property type="entry name" value="DHODB_Fe_S_bind"/>
    <property type="match status" value="1"/>
</dbReference>
<dbReference type="InterPro" id="IPR050353">
    <property type="entry name" value="PyrK_electron_transfer"/>
</dbReference>
<evidence type="ECO:0000256" key="9">
    <source>
        <dbReference type="ARBA" id="ARBA00023004"/>
    </source>
</evidence>
<keyword evidence="4" id="KW-0001">2Fe-2S</keyword>
<dbReference type="GO" id="GO:0046872">
    <property type="term" value="F:metal ion binding"/>
    <property type="evidence" value="ECO:0007669"/>
    <property type="project" value="UniProtKB-KW"/>
</dbReference>
<dbReference type="GO" id="GO:0006221">
    <property type="term" value="P:pyrimidine nucleotide biosynthetic process"/>
    <property type="evidence" value="ECO:0007669"/>
    <property type="project" value="UniProtKB-KW"/>
</dbReference>
<dbReference type="GO" id="GO:0050660">
    <property type="term" value="F:flavin adenine dinucleotide binding"/>
    <property type="evidence" value="ECO:0007669"/>
    <property type="project" value="InterPro"/>
</dbReference>
<dbReference type="InterPro" id="IPR012165">
    <property type="entry name" value="Cyt_c3_hydrogenase_gsu"/>
</dbReference>
<evidence type="ECO:0000256" key="5">
    <source>
        <dbReference type="ARBA" id="ARBA00022723"/>
    </source>
</evidence>
<evidence type="ECO:0000256" key="6">
    <source>
        <dbReference type="ARBA" id="ARBA00022827"/>
    </source>
</evidence>
<dbReference type="AlphaFoldDB" id="A0A5J4RHX8"/>
<dbReference type="GO" id="GO:0051537">
    <property type="term" value="F:2 iron, 2 sulfur cluster binding"/>
    <property type="evidence" value="ECO:0007669"/>
    <property type="project" value="UniProtKB-KW"/>
</dbReference>
<evidence type="ECO:0000259" key="12">
    <source>
        <dbReference type="PROSITE" id="PS51384"/>
    </source>
</evidence>
<accession>A0A5J4RHX8</accession>
<dbReference type="Gene3D" id="3.40.50.80">
    <property type="entry name" value="Nucleotide-binding domain of ferredoxin-NADP reductase (FNR) module"/>
    <property type="match status" value="1"/>
</dbReference>
<dbReference type="InterPro" id="IPR039261">
    <property type="entry name" value="FNR_nucleotide-bd"/>
</dbReference>
<sequence>MKKFILNLKVTENLKMNDNYVLLKLTSDSVLPEMKAGQFAEIYIEKSQTTYLRRPISIHYIEKQYNELWFLIQLVGDGTKSLGQSEPGDIINVILPLGNGFSMPQLPSEKLLLVGGGAGMAPLLFLGKQLSEAGYKPTFLLGMRSKKDLFLLDKFALYGHVYITTEDGSHGEKGSVTQHSLLNRLRFDRIYTCGPKPMMKAVGEYAKTNGVFCEVSLENTMACGIGACLCCVENTTEGHLCVCKAGPVFNRCKLLW</sequence>
<dbReference type="EMBL" id="SNRY01001153">
    <property type="protein sequence ID" value="KAA6333114.1"/>
    <property type="molecule type" value="Genomic_DNA"/>
</dbReference>
<keyword evidence="6" id="KW-0274">FAD</keyword>
<keyword evidence="2" id="KW-0813">Transport</keyword>
<dbReference type="PRINTS" id="PR00409">
    <property type="entry name" value="PHDIOXRDTASE"/>
</dbReference>
<reference evidence="13" key="1">
    <citation type="submission" date="2019-03" db="EMBL/GenBank/DDBJ databases">
        <title>Single cell metagenomics reveals metabolic interactions within the superorganism composed of flagellate Streblomastix strix and complex community of Bacteroidetes bacteria on its surface.</title>
        <authorList>
            <person name="Treitli S.C."/>
            <person name="Kolisko M."/>
            <person name="Husnik F."/>
            <person name="Keeling P."/>
            <person name="Hampl V."/>
        </authorList>
    </citation>
    <scope>NUCLEOTIDE SEQUENCE</scope>
    <source>
        <strain evidence="13">STM</strain>
    </source>
</reference>
<organism evidence="13">
    <name type="scientific">termite gut metagenome</name>
    <dbReference type="NCBI Taxonomy" id="433724"/>
    <lineage>
        <taxon>unclassified sequences</taxon>
        <taxon>metagenomes</taxon>
        <taxon>organismal metagenomes</taxon>
    </lineage>
</organism>
<keyword evidence="9" id="KW-0408">Iron</keyword>
<proteinExistence type="inferred from homology"/>